<reference evidence="1" key="1">
    <citation type="submission" date="2020-05" db="EMBL/GenBank/DDBJ databases">
        <authorList>
            <person name="Chiriac C."/>
            <person name="Salcher M."/>
            <person name="Ghai R."/>
            <person name="Kavagutti S V."/>
        </authorList>
    </citation>
    <scope>NUCLEOTIDE SEQUENCE</scope>
</reference>
<dbReference type="AlphaFoldDB" id="A0A6J6NEH7"/>
<dbReference type="InterPro" id="IPR003329">
    <property type="entry name" value="Cytidylyl_trans"/>
</dbReference>
<dbReference type="Pfam" id="PF02348">
    <property type="entry name" value="CTP_transf_3"/>
    <property type="match status" value="1"/>
</dbReference>
<dbReference type="SUPFAM" id="SSF53448">
    <property type="entry name" value="Nucleotide-diphospho-sugar transferases"/>
    <property type="match status" value="1"/>
</dbReference>
<sequence>MFLRDHVYAIVPARGGSKGLPGKNLLKIGGKTLIERAIESARDCLYVDAPLVSSDDDAILDEALRLGVINHRRDEFASQDDSTAGDVIRDFLHATDVEIDPSVDPWIVYLQPTSPARTADMVEAAFDVLSEHQPHAKSLVSVTHPPKSPYWTLTVGVDGRLHPLFPEVYGLNRQQNDEAFMPNGAIYIFKLSEFLKTGKFPIDGAVPFFMSAEDSIDIDTLEDFERAKASLER</sequence>
<dbReference type="PANTHER" id="PTHR21485:SF6">
    <property type="entry name" value="N-ACYLNEURAMINATE CYTIDYLYLTRANSFERASE-RELATED"/>
    <property type="match status" value="1"/>
</dbReference>
<dbReference type="CDD" id="cd02513">
    <property type="entry name" value="CMP-NeuAc_Synthase"/>
    <property type="match status" value="1"/>
</dbReference>
<evidence type="ECO:0000313" key="1">
    <source>
        <dbReference type="EMBL" id="CAB4684607.1"/>
    </source>
</evidence>
<protein>
    <submittedName>
        <fullName evidence="1">Unannotated protein</fullName>
    </submittedName>
</protein>
<dbReference type="PANTHER" id="PTHR21485">
    <property type="entry name" value="HAD SUPERFAMILY MEMBERS CMAS AND KDSC"/>
    <property type="match status" value="1"/>
</dbReference>
<organism evidence="1">
    <name type="scientific">freshwater metagenome</name>
    <dbReference type="NCBI Taxonomy" id="449393"/>
    <lineage>
        <taxon>unclassified sequences</taxon>
        <taxon>metagenomes</taxon>
        <taxon>ecological metagenomes</taxon>
    </lineage>
</organism>
<dbReference type="GO" id="GO:0008781">
    <property type="term" value="F:N-acylneuraminate cytidylyltransferase activity"/>
    <property type="evidence" value="ECO:0007669"/>
    <property type="project" value="TreeGrafter"/>
</dbReference>
<dbReference type="InterPro" id="IPR029044">
    <property type="entry name" value="Nucleotide-diphossugar_trans"/>
</dbReference>
<gene>
    <name evidence="1" type="ORF">UFOPK2370_00547</name>
</gene>
<dbReference type="InterPro" id="IPR050793">
    <property type="entry name" value="CMP-NeuNAc_synthase"/>
</dbReference>
<proteinExistence type="predicted"/>
<accession>A0A6J6NEH7</accession>
<dbReference type="EMBL" id="CAEZXK010000010">
    <property type="protein sequence ID" value="CAB4684607.1"/>
    <property type="molecule type" value="Genomic_DNA"/>
</dbReference>
<dbReference type="Gene3D" id="3.90.550.10">
    <property type="entry name" value="Spore Coat Polysaccharide Biosynthesis Protein SpsA, Chain A"/>
    <property type="match status" value="1"/>
</dbReference>
<name>A0A6J6NEH7_9ZZZZ</name>